<protein>
    <submittedName>
        <fullName evidence="7">Tetraspanin family protein</fullName>
    </submittedName>
</protein>
<evidence type="ECO:0000256" key="6">
    <source>
        <dbReference type="SAM" id="Phobius"/>
    </source>
</evidence>
<dbReference type="Pfam" id="PF00335">
    <property type="entry name" value="Tetraspanin"/>
    <property type="match status" value="1"/>
</dbReference>
<dbReference type="PRINTS" id="PR00259">
    <property type="entry name" value="TMFOUR"/>
</dbReference>
<dbReference type="GO" id="GO:0005886">
    <property type="term" value="C:plasma membrane"/>
    <property type="evidence" value="ECO:0007669"/>
    <property type="project" value="TreeGrafter"/>
</dbReference>
<evidence type="ECO:0000256" key="2">
    <source>
        <dbReference type="ARBA" id="ARBA00006840"/>
    </source>
</evidence>
<dbReference type="InterPro" id="IPR018503">
    <property type="entry name" value="Tetraspanin_CS"/>
</dbReference>
<feature type="transmembrane region" description="Helical" evidence="6">
    <location>
        <begin position="12"/>
        <end position="35"/>
    </location>
</feature>
<organism evidence="7 8">
    <name type="scientific">Dictyocaulus viviparus</name>
    <name type="common">Bovine lungworm</name>
    <dbReference type="NCBI Taxonomy" id="29172"/>
    <lineage>
        <taxon>Eukaryota</taxon>
        <taxon>Metazoa</taxon>
        <taxon>Ecdysozoa</taxon>
        <taxon>Nematoda</taxon>
        <taxon>Chromadorea</taxon>
        <taxon>Rhabditida</taxon>
        <taxon>Rhabditina</taxon>
        <taxon>Rhabditomorpha</taxon>
        <taxon>Strongyloidea</taxon>
        <taxon>Metastrongylidae</taxon>
        <taxon>Dictyocaulus</taxon>
    </lineage>
</organism>
<keyword evidence="3 6" id="KW-0812">Transmembrane</keyword>
<comment type="subcellular location">
    <subcellularLocation>
        <location evidence="1">Membrane</location>
        <topology evidence="1">Multi-pass membrane protein</topology>
    </subcellularLocation>
</comment>
<reference evidence="8" key="2">
    <citation type="journal article" date="2016" name="Sci. Rep.">
        <title>Dictyocaulus viviparus genome, variome and transcriptome elucidate lungworm biology and support future intervention.</title>
        <authorList>
            <person name="McNulty S.N."/>
            <person name="Strube C."/>
            <person name="Rosa B.A."/>
            <person name="Martin J.C."/>
            <person name="Tyagi R."/>
            <person name="Choi Y.J."/>
            <person name="Wang Q."/>
            <person name="Hallsworth Pepin K."/>
            <person name="Zhang X."/>
            <person name="Ozersky P."/>
            <person name="Wilson R.K."/>
            <person name="Sternberg P.W."/>
            <person name="Gasser R.B."/>
            <person name="Mitreva M."/>
        </authorList>
    </citation>
    <scope>NUCLEOTIDE SEQUENCE [LARGE SCALE GENOMIC DNA]</scope>
    <source>
        <strain evidence="8">HannoverDv2000</strain>
    </source>
</reference>
<feature type="transmembrane region" description="Helical" evidence="6">
    <location>
        <begin position="90"/>
        <end position="118"/>
    </location>
</feature>
<keyword evidence="5 6" id="KW-0472">Membrane</keyword>
<dbReference type="STRING" id="29172.A0A0D8XGM6"/>
<sequence length="171" mass="19456">MVAGCGNKCVKYVFWLINFLFFILGTAIVGVSLWIRFDQSFAVKAFTTIKIEINNLPTESLYWMLYVFIGFGAVLFFLGFFGCCGSACEVICIIGLYFVIVLALSILEIVGIVLYFVFKNSIHDNFVNLWLNELVMKYQSSQTIRQTLDSIQLQVMMLNFLRTLISSCITV</sequence>
<dbReference type="Proteomes" id="UP000053766">
    <property type="component" value="Unassembled WGS sequence"/>
</dbReference>
<comment type="similarity">
    <text evidence="2">Belongs to the tetraspanin (TM4SF) family.</text>
</comment>
<evidence type="ECO:0000313" key="8">
    <source>
        <dbReference type="Proteomes" id="UP000053766"/>
    </source>
</evidence>
<evidence type="ECO:0000256" key="4">
    <source>
        <dbReference type="ARBA" id="ARBA00022989"/>
    </source>
</evidence>
<dbReference type="InterPro" id="IPR018499">
    <property type="entry name" value="Tetraspanin/Peripherin"/>
</dbReference>
<keyword evidence="8" id="KW-1185">Reference proteome</keyword>
<reference evidence="7 8" key="1">
    <citation type="submission" date="2013-11" db="EMBL/GenBank/DDBJ databases">
        <title>Draft genome of the bovine lungworm Dictyocaulus viviparus.</title>
        <authorList>
            <person name="Mitreva M."/>
        </authorList>
    </citation>
    <scope>NUCLEOTIDE SEQUENCE [LARGE SCALE GENOMIC DNA]</scope>
    <source>
        <strain evidence="7 8">HannoverDv2000</strain>
    </source>
</reference>
<evidence type="ECO:0000313" key="7">
    <source>
        <dbReference type="EMBL" id="KJH42899.1"/>
    </source>
</evidence>
<dbReference type="PANTHER" id="PTHR19282">
    <property type="entry name" value="TETRASPANIN"/>
    <property type="match status" value="1"/>
</dbReference>
<proteinExistence type="inferred from homology"/>
<evidence type="ECO:0000256" key="5">
    <source>
        <dbReference type="ARBA" id="ARBA00023136"/>
    </source>
</evidence>
<evidence type="ECO:0000256" key="1">
    <source>
        <dbReference type="ARBA" id="ARBA00004141"/>
    </source>
</evidence>
<gene>
    <name evidence="7" type="ORF">DICVIV_11097</name>
</gene>
<dbReference type="OrthoDB" id="5870230at2759"/>
<dbReference type="PANTHER" id="PTHR19282:SF534">
    <property type="entry name" value="TETRASPANIN FAMILY-RELATED"/>
    <property type="match status" value="1"/>
</dbReference>
<evidence type="ECO:0000256" key="3">
    <source>
        <dbReference type="ARBA" id="ARBA00022692"/>
    </source>
</evidence>
<accession>A0A0D8XGM6</accession>
<dbReference type="AlphaFoldDB" id="A0A0D8XGM6"/>
<dbReference type="PROSITE" id="PS00421">
    <property type="entry name" value="TM4_1"/>
    <property type="match status" value="1"/>
</dbReference>
<keyword evidence="4 6" id="KW-1133">Transmembrane helix</keyword>
<feature type="transmembrane region" description="Helical" evidence="6">
    <location>
        <begin position="63"/>
        <end position="83"/>
    </location>
</feature>
<dbReference type="EMBL" id="KN716612">
    <property type="protein sequence ID" value="KJH42899.1"/>
    <property type="molecule type" value="Genomic_DNA"/>
</dbReference>
<name>A0A0D8XGM6_DICVI</name>